<dbReference type="GO" id="GO:0005886">
    <property type="term" value="C:plasma membrane"/>
    <property type="evidence" value="ECO:0007669"/>
    <property type="project" value="TreeGrafter"/>
</dbReference>
<dbReference type="PANTHER" id="PTHR15989:SF5">
    <property type="entry name" value="VEZATIN"/>
    <property type="match status" value="1"/>
</dbReference>
<feature type="transmembrane region" description="Helical" evidence="2">
    <location>
        <begin position="106"/>
        <end position="124"/>
    </location>
</feature>
<sequence>MSEDEEIICKGHDLYSHLVDQGFKDFGTYKPSSMENEYCANDSSNKCTTTLICDPKYSNNPNVTVTACDSDVLQTILTCQLLFKEDADLLEAVTSNVHIKNGKKNFYVYFGAVFAGFFSTLVTLKKGLNVWLPAGITLLTTTFSSWFFYKEYQEIYHVNVLKTHIVTLQKLCSSIHRLLRHLKETEILSMGQVSVHNVGAAMYMPTQIHEMKNLAALPTWKTLPHLRTHLVDALLEMIKILSQSCDSLRCVSPSWLVEGDEISLRESLMSIDVLSSSDQTLSIKNLQLINEVYLVVQSEYLRRIALNISPVIWEGSINLKDNAKKETFEVISNVHSQVTDIFLKMKLLNNFHNSFSRSDKVREIHVDVTKSCKKEISMMKVEAHNIYLLILSLLLKVRSLEDYLEDIFNKEDHNNKDIKADVTRQITSLRDDLANAVKCYDILIYQALSKNKTNPQESERVTVIPEPNSRETGIVVGTSDFNVNTPDDVFLATSGLNIESYDSPLEEWCLERKPQIPKTLLTELSNTLKSRKKEFNQREKIAMERKGLQDIENPSDVSDTECKDGRSIHKQSDNTIKLLRKSQILQSKDTNSSDSDGEHIKYKRKVVSRRLKDCRNHPSGSMSESEISSDPEGDIIFGSNLPNTSSLANLAALKSQQWRQTPEECFSDG</sequence>
<organism evidence="3">
    <name type="scientific">Graphocephala atropunctata</name>
    <dbReference type="NCBI Taxonomy" id="36148"/>
    <lineage>
        <taxon>Eukaryota</taxon>
        <taxon>Metazoa</taxon>
        <taxon>Ecdysozoa</taxon>
        <taxon>Arthropoda</taxon>
        <taxon>Hexapoda</taxon>
        <taxon>Insecta</taxon>
        <taxon>Pterygota</taxon>
        <taxon>Neoptera</taxon>
        <taxon>Paraneoptera</taxon>
        <taxon>Hemiptera</taxon>
        <taxon>Auchenorrhyncha</taxon>
        <taxon>Membracoidea</taxon>
        <taxon>Cicadellidae</taxon>
        <taxon>Cicadellinae</taxon>
        <taxon>Cicadellini</taxon>
        <taxon>Graphocephala</taxon>
    </lineage>
</organism>
<evidence type="ECO:0000256" key="2">
    <source>
        <dbReference type="SAM" id="Phobius"/>
    </source>
</evidence>
<evidence type="ECO:0008006" key="4">
    <source>
        <dbReference type="Google" id="ProtNLM"/>
    </source>
</evidence>
<dbReference type="EMBL" id="GEBQ01005787">
    <property type="protein sequence ID" value="JAT34190.1"/>
    <property type="molecule type" value="Transcribed_RNA"/>
</dbReference>
<feature type="region of interest" description="Disordered" evidence="1">
    <location>
        <begin position="543"/>
        <end position="641"/>
    </location>
</feature>
<proteinExistence type="predicted"/>
<dbReference type="AlphaFoldDB" id="A0A1B6ME56"/>
<keyword evidence="2" id="KW-0812">Transmembrane</keyword>
<accession>A0A1B6ME56</accession>
<reference evidence="3" key="1">
    <citation type="submission" date="2015-11" db="EMBL/GenBank/DDBJ databases">
        <title>De novo transcriptome assembly of four potential Pierce s Disease insect vectors from Arizona vineyards.</title>
        <authorList>
            <person name="Tassone E.E."/>
        </authorList>
    </citation>
    <scope>NUCLEOTIDE SEQUENCE</scope>
</reference>
<gene>
    <name evidence="3" type="ORF">g.13950</name>
</gene>
<feature type="compositionally biased region" description="Polar residues" evidence="1">
    <location>
        <begin position="583"/>
        <end position="594"/>
    </location>
</feature>
<name>A0A1B6ME56_9HEMI</name>
<keyword evidence="2" id="KW-0472">Membrane</keyword>
<evidence type="ECO:0000256" key="1">
    <source>
        <dbReference type="SAM" id="MobiDB-lite"/>
    </source>
</evidence>
<dbReference type="GO" id="GO:0098609">
    <property type="term" value="P:cell-cell adhesion"/>
    <property type="evidence" value="ECO:0007669"/>
    <property type="project" value="InterPro"/>
</dbReference>
<dbReference type="InterPro" id="IPR026858">
    <property type="entry name" value="Vezatin"/>
</dbReference>
<evidence type="ECO:0000313" key="3">
    <source>
        <dbReference type="EMBL" id="JAT34190.1"/>
    </source>
</evidence>
<dbReference type="PANTHER" id="PTHR15989">
    <property type="entry name" value="VEZATIN"/>
    <property type="match status" value="1"/>
</dbReference>
<protein>
    <recommendedName>
        <fullName evidence="4">Vezatin</fullName>
    </recommendedName>
</protein>
<feature type="compositionally biased region" description="Basic and acidic residues" evidence="1">
    <location>
        <begin position="560"/>
        <end position="572"/>
    </location>
</feature>
<keyword evidence="2" id="KW-1133">Transmembrane helix</keyword>